<name>A0ACC1IU70_9FUNG</name>
<comment type="caution">
    <text evidence="1">The sequence shown here is derived from an EMBL/GenBank/DDBJ whole genome shotgun (WGS) entry which is preliminary data.</text>
</comment>
<proteinExistence type="predicted"/>
<keyword evidence="2" id="KW-1185">Reference proteome</keyword>
<evidence type="ECO:0000313" key="2">
    <source>
        <dbReference type="Proteomes" id="UP001150581"/>
    </source>
</evidence>
<dbReference type="EMBL" id="JANBPG010000051">
    <property type="protein sequence ID" value="KAJ1900973.1"/>
    <property type="molecule type" value="Genomic_DNA"/>
</dbReference>
<reference evidence="1" key="1">
    <citation type="submission" date="2022-07" db="EMBL/GenBank/DDBJ databases">
        <title>Phylogenomic reconstructions and comparative analyses of Kickxellomycotina fungi.</title>
        <authorList>
            <person name="Reynolds N.K."/>
            <person name="Stajich J.E."/>
            <person name="Barry K."/>
            <person name="Grigoriev I.V."/>
            <person name="Crous P."/>
            <person name="Smith M.E."/>
        </authorList>
    </citation>
    <scope>NUCLEOTIDE SEQUENCE</scope>
    <source>
        <strain evidence="1">Benny 63K</strain>
    </source>
</reference>
<dbReference type="Proteomes" id="UP001150581">
    <property type="component" value="Unassembled WGS sequence"/>
</dbReference>
<evidence type="ECO:0000313" key="1">
    <source>
        <dbReference type="EMBL" id="KAJ1900973.1"/>
    </source>
</evidence>
<sequence length="264" mass="28781">MKFNPTVLVAVLSAFLVASAVNGACVSKSEPNATTSSIAENSSKIPEPTSSAIEGSTGSGKDTTTSTESGLITLEQLDKANSDASKASFCSSASADECMVNADAVAYLNKAVEKYKFTRRGETIAVISNMLFESVGWMYNIKHSANTPGQGTRCMMMWNFISEYAKELHPDEYAKLMGSSASSADSASDTVRNDVRELVLNPEDSFASGFWFLVNKAAEFHNDDMKLRDGNLEDFKAYVVSGIHTPWDSNREKWWQLVNDNLMV</sequence>
<organism evidence="1 2">
    <name type="scientific">Kickxella alabastrina</name>
    <dbReference type="NCBI Taxonomy" id="61397"/>
    <lineage>
        <taxon>Eukaryota</taxon>
        <taxon>Fungi</taxon>
        <taxon>Fungi incertae sedis</taxon>
        <taxon>Zoopagomycota</taxon>
        <taxon>Kickxellomycotina</taxon>
        <taxon>Kickxellomycetes</taxon>
        <taxon>Kickxellales</taxon>
        <taxon>Kickxellaceae</taxon>
        <taxon>Kickxella</taxon>
    </lineage>
</organism>
<gene>
    <name evidence="1" type="ORF">LPJ66_001102</name>
</gene>
<accession>A0ACC1IU70</accession>
<protein>
    <submittedName>
        <fullName evidence="1">Uncharacterized protein</fullName>
    </submittedName>
</protein>